<comment type="similarity">
    <text evidence="4">Belongs to the MsrA Met sulfoxide reductase family.</text>
</comment>
<organism evidence="5 6">
    <name type="scientific">Metamycoplasma cloacale</name>
    <dbReference type="NCBI Taxonomy" id="92401"/>
    <lineage>
        <taxon>Bacteria</taxon>
        <taxon>Bacillati</taxon>
        <taxon>Mycoplasmatota</taxon>
        <taxon>Mycoplasmoidales</taxon>
        <taxon>Metamycoplasmataceae</taxon>
        <taxon>Metamycoplasma</taxon>
    </lineage>
</organism>
<dbReference type="EC" id="1.8.4.11" evidence="4"/>
<dbReference type="PANTHER" id="PTHR42799:SF2">
    <property type="entry name" value="MITOCHONDRIAL PEPTIDE METHIONINE SULFOXIDE REDUCTASE"/>
    <property type="match status" value="1"/>
</dbReference>
<dbReference type="InterPro" id="IPR050162">
    <property type="entry name" value="MsrA_MetSO_reductase"/>
</dbReference>
<dbReference type="GO" id="GO:0033744">
    <property type="term" value="F:L-methionine:thioredoxin-disulfide S-oxidoreductase activity"/>
    <property type="evidence" value="ECO:0007669"/>
    <property type="project" value="RHEA"/>
</dbReference>
<comment type="catalytic activity">
    <reaction evidence="2 4">
        <text>L-methionyl-[protein] + [thioredoxin]-disulfide + H2O = L-methionyl-(S)-S-oxide-[protein] + [thioredoxin]-dithiol</text>
        <dbReference type="Rhea" id="RHEA:14217"/>
        <dbReference type="Rhea" id="RHEA-COMP:10698"/>
        <dbReference type="Rhea" id="RHEA-COMP:10700"/>
        <dbReference type="Rhea" id="RHEA-COMP:12313"/>
        <dbReference type="Rhea" id="RHEA-COMP:12315"/>
        <dbReference type="ChEBI" id="CHEBI:15377"/>
        <dbReference type="ChEBI" id="CHEBI:16044"/>
        <dbReference type="ChEBI" id="CHEBI:29950"/>
        <dbReference type="ChEBI" id="CHEBI:44120"/>
        <dbReference type="ChEBI" id="CHEBI:50058"/>
        <dbReference type="EC" id="1.8.4.11"/>
    </reaction>
</comment>
<keyword evidence="6" id="KW-1185">Reference proteome</keyword>
<dbReference type="EMBL" id="CP030103">
    <property type="protein sequence ID" value="AWX42501.1"/>
    <property type="molecule type" value="Genomic_DNA"/>
</dbReference>
<reference evidence="6" key="1">
    <citation type="submission" date="2018-06" db="EMBL/GenBank/DDBJ databases">
        <title>Complete genome sequences of Mycoplasma anatis, M. anseris and M. cloacale type strains.</title>
        <authorList>
            <person name="Grozner D."/>
            <person name="Forro B."/>
            <person name="Sulyok K.M."/>
            <person name="Marton S."/>
            <person name="Kreizinger Z."/>
            <person name="Banyai K."/>
            <person name="Gyuranecz M."/>
        </authorList>
    </citation>
    <scope>NUCLEOTIDE SEQUENCE [LARGE SCALE GENOMIC DNA]</scope>
    <source>
        <strain evidence="6">NCTC 10199</strain>
    </source>
</reference>
<keyword evidence="1 4" id="KW-0560">Oxidoreductase</keyword>
<evidence type="ECO:0000313" key="6">
    <source>
        <dbReference type="Proteomes" id="UP000249865"/>
    </source>
</evidence>
<evidence type="ECO:0000313" key="5">
    <source>
        <dbReference type="EMBL" id="AWX42501.1"/>
    </source>
</evidence>
<dbReference type="AlphaFoldDB" id="A0A2Z4LL89"/>
<evidence type="ECO:0000256" key="4">
    <source>
        <dbReference type="HAMAP-Rule" id="MF_01401"/>
    </source>
</evidence>
<dbReference type="RefSeq" id="WP_029330523.1">
    <property type="nucleotide sequence ID" value="NZ_CP030103.1"/>
</dbReference>
<feature type="active site" evidence="4">
    <location>
        <position position="11"/>
    </location>
</feature>
<dbReference type="KEGG" id="mclo:DK849_00155"/>
<sequence>MVKTIYIAGGCFWGVEHYYSKLRGIIETKVGYANGSIGNPSYEQVCSGKYNFVEVVEIEYDSSEIDLQTILIHFFRFVNPFSLNKQGEDEGIQYRSGVYSINEEDLKFIQSYLEFRQSQIDLKIQIESSIINNFYKAEEYHQKYLYKNPNGYCHININDLDLNIYDNEKMIK</sequence>
<dbReference type="GO" id="GO:0005737">
    <property type="term" value="C:cytoplasm"/>
    <property type="evidence" value="ECO:0007669"/>
    <property type="project" value="TreeGrafter"/>
</dbReference>
<dbReference type="InterPro" id="IPR036509">
    <property type="entry name" value="Met_Sox_Rdtase_MsrA_sf"/>
</dbReference>
<dbReference type="OrthoDB" id="4174719at2"/>
<dbReference type="HAMAP" id="MF_01401">
    <property type="entry name" value="MsrA"/>
    <property type="match status" value="1"/>
</dbReference>
<comment type="catalytic activity">
    <reaction evidence="3 4">
        <text>[thioredoxin]-disulfide + L-methionine + H2O = L-methionine (S)-S-oxide + [thioredoxin]-dithiol</text>
        <dbReference type="Rhea" id="RHEA:19993"/>
        <dbReference type="Rhea" id="RHEA-COMP:10698"/>
        <dbReference type="Rhea" id="RHEA-COMP:10700"/>
        <dbReference type="ChEBI" id="CHEBI:15377"/>
        <dbReference type="ChEBI" id="CHEBI:29950"/>
        <dbReference type="ChEBI" id="CHEBI:50058"/>
        <dbReference type="ChEBI" id="CHEBI:57844"/>
        <dbReference type="ChEBI" id="CHEBI:58772"/>
        <dbReference type="EC" id="1.8.4.11"/>
    </reaction>
</comment>
<dbReference type="InterPro" id="IPR002569">
    <property type="entry name" value="Met_Sox_Rdtase_MsrA_dom"/>
</dbReference>
<name>A0A2Z4LL89_9BACT</name>
<dbReference type="SUPFAM" id="SSF55068">
    <property type="entry name" value="Peptide methionine sulfoxide reductase"/>
    <property type="match status" value="1"/>
</dbReference>
<dbReference type="PANTHER" id="PTHR42799">
    <property type="entry name" value="MITOCHONDRIAL PEPTIDE METHIONINE SULFOXIDE REDUCTASE"/>
    <property type="match status" value="1"/>
</dbReference>
<dbReference type="NCBIfam" id="TIGR00401">
    <property type="entry name" value="msrA"/>
    <property type="match status" value="1"/>
</dbReference>
<protein>
    <recommendedName>
        <fullName evidence="4">Peptide methionine sulfoxide reductase MsrA</fullName>
        <shortName evidence="4">Protein-methionine-S-oxide reductase</shortName>
        <ecNumber evidence="4">1.8.4.11</ecNumber>
    </recommendedName>
    <alternativeName>
        <fullName evidence="4">Peptide-methionine (S)-S-oxide reductase</fullName>
        <shortName evidence="4">Peptide Met(O) reductase</shortName>
    </alternativeName>
</protein>
<gene>
    <name evidence="4 5" type="primary">msrA</name>
    <name evidence="5" type="ORF">DK849_00155</name>
</gene>
<accession>A0A2Z4LL89</accession>
<proteinExistence type="inferred from homology"/>
<evidence type="ECO:0000256" key="3">
    <source>
        <dbReference type="ARBA" id="ARBA00048782"/>
    </source>
</evidence>
<comment type="function">
    <text evidence="4">Has an important function as a repair enzyme for proteins that have been inactivated by oxidation. Catalyzes the reversible oxidation-reduction of methionine sulfoxide in proteins to methionine.</text>
</comment>
<dbReference type="GO" id="GO:0008113">
    <property type="term" value="F:peptide-methionine (S)-S-oxide reductase activity"/>
    <property type="evidence" value="ECO:0007669"/>
    <property type="project" value="UniProtKB-UniRule"/>
</dbReference>
<evidence type="ECO:0000256" key="1">
    <source>
        <dbReference type="ARBA" id="ARBA00023002"/>
    </source>
</evidence>
<dbReference type="Proteomes" id="UP000249865">
    <property type="component" value="Chromosome"/>
</dbReference>
<evidence type="ECO:0000256" key="2">
    <source>
        <dbReference type="ARBA" id="ARBA00047806"/>
    </source>
</evidence>
<dbReference type="GO" id="GO:0034599">
    <property type="term" value="P:cellular response to oxidative stress"/>
    <property type="evidence" value="ECO:0007669"/>
    <property type="project" value="TreeGrafter"/>
</dbReference>
<dbReference type="Pfam" id="PF01625">
    <property type="entry name" value="PMSR"/>
    <property type="match status" value="1"/>
</dbReference>
<dbReference type="Gene3D" id="3.30.1060.10">
    <property type="entry name" value="Peptide methionine sulphoxide reductase MsrA"/>
    <property type="match status" value="1"/>
</dbReference>